<reference evidence="1" key="1">
    <citation type="submission" date="2021-01" db="EMBL/GenBank/DDBJ databases">
        <authorList>
            <person name="Corre E."/>
            <person name="Pelletier E."/>
            <person name="Niang G."/>
            <person name="Scheremetjew M."/>
            <person name="Finn R."/>
            <person name="Kale V."/>
            <person name="Holt S."/>
            <person name="Cochrane G."/>
            <person name="Meng A."/>
            <person name="Brown T."/>
            <person name="Cohen L."/>
        </authorList>
    </citation>
    <scope>NUCLEOTIDE SEQUENCE</scope>
    <source>
        <strain evidence="1">CCMP1594</strain>
    </source>
</reference>
<dbReference type="EMBL" id="HBJA01144231">
    <property type="protein sequence ID" value="CAE0838311.1"/>
    <property type="molecule type" value="Transcribed_RNA"/>
</dbReference>
<evidence type="ECO:0000313" key="1">
    <source>
        <dbReference type="EMBL" id="CAE0838311.1"/>
    </source>
</evidence>
<protein>
    <submittedName>
        <fullName evidence="1">Uncharacterized protein</fullName>
    </submittedName>
</protein>
<organism evidence="1">
    <name type="scientific">Eutreptiella gymnastica</name>
    <dbReference type="NCBI Taxonomy" id="73025"/>
    <lineage>
        <taxon>Eukaryota</taxon>
        <taxon>Discoba</taxon>
        <taxon>Euglenozoa</taxon>
        <taxon>Euglenida</taxon>
        <taxon>Spirocuta</taxon>
        <taxon>Euglenophyceae</taxon>
        <taxon>Eutreptiales</taxon>
        <taxon>Eutreptiaceae</taxon>
        <taxon>Eutreptiella</taxon>
    </lineage>
</organism>
<sequence length="508" mass="58441">MSAKVLCYGSGLNHSLFALALKRFHKDVNFSLVTNPRLTGSHELSGDVGSVVVSPPLLTILEELGMWERLQEKVTPIQYLHYRDCRSDEHFGSFNLEETCDDLLFKGAEIFSSRRKELREMMRKGFWALDMRDLQEAISEELEMVGVDNFDAELQSITQDSEAATSSKTATLKGADMAHHVPFDKLVVTQYHCPLPQELPQDEHPVASKAKFRPVRRVPWSTTWQPLVNMDIIIDQPPKNEELWALFRNSPDCILELWDKQYGQIQATIKRLESADGPVCVRLTFKNQFSTLMENGLTKKGWAQVSLFTNFFRKEDFANDSFKAILSEIAKKGQDVQRTEAVKYLMRQRKMDTEDAHGQELISKFGSQTGEFEFADMHITRKWTCNTVRWEKLPAYVVPICNANCTFSHNTLDLGPNYGMMEAFYAAKYWTADGLPEGFGGHQTRNAKRMQRYLEKFAGFGHFRTLSFGKRLRIDFQHNLKVRAAMNVLMDWQSSDKALPVWRTAFLW</sequence>
<accession>A0A7S4LMC0</accession>
<proteinExistence type="predicted"/>
<gene>
    <name evidence="1" type="ORF">EGYM00163_LOCUS49683</name>
</gene>
<dbReference type="AlphaFoldDB" id="A0A7S4LMC0"/>
<name>A0A7S4LMC0_9EUGL</name>